<gene>
    <name evidence="1" type="ORF">L4X52_15580</name>
</gene>
<dbReference type="RefSeq" id="WP_105093526.1">
    <property type="nucleotide sequence ID" value="NZ_CBCRWF010000094.1"/>
</dbReference>
<evidence type="ECO:0000313" key="1">
    <source>
        <dbReference type="EMBL" id="MCG0341392.1"/>
    </source>
</evidence>
<dbReference type="GeneID" id="5301402"/>
<dbReference type="EMBL" id="JAKKWZ010000034">
    <property type="protein sequence ID" value="MCG0341392.1"/>
    <property type="molecule type" value="Genomic_DNA"/>
</dbReference>
<evidence type="ECO:0008006" key="3">
    <source>
        <dbReference type="Google" id="ProtNLM"/>
    </source>
</evidence>
<proteinExistence type="predicted"/>
<evidence type="ECO:0000313" key="2">
    <source>
        <dbReference type="Proteomes" id="UP001201179"/>
    </source>
</evidence>
<name>A0AAW5AZB5_PHOVU</name>
<accession>A0AAW5AZB5</accession>
<protein>
    <recommendedName>
        <fullName evidence="3">DGQHR domain-containing protein</fullName>
    </recommendedName>
</protein>
<dbReference type="Proteomes" id="UP001201179">
    <property type="component" value="Unassembled WGS sequence"/>
</dbReference>
<reference evidence="1" key="1">
    <citation type="submission" date="2022-01" db="EMBL/GenBank/DDBJ databases">
        <authorList>
            <person name="Mingchao X."/>
        </authorList>
    </citation>
    <scope>NUCLEOTIDE SEQUENCE</scope>
    <source>
        <strain evidence="1">Bv4372</strain>
    </source>
</reference>
<dbReference type="AlphaFoldDB" id="A0AAW5AZB5"/>
<organism evidence="1 2">
    <name type="scientific">Phocaeicola vulgatus</name>
    <name type="common">Bacteroides vulgatus</name>
    <dbReference type="NCBI Taxonomy" id="821"/>
    <lineage>
        <taxon>Bacteria</taxon>
        <taxon>Pseudomonadati</taxon>
        <taxon>Bacteroidota</taxon>
        <taxon>Bacteroidia</taxon>
        <taxon>Bacteroidales</taxon>
        <taxon>Bacteroidaceae</taxon>
        <taxon>Phocaeicola</taxon>
    </lineage>
</organism>
<sequence length="301" mass="34225">MRNEIMTLTELTKNGVKVARLAGNRDLNEKAVKAKMKSMREYGQLVPAIIVDASTAIKDGLKVVDFTTGEEIKDGNNYVVLLDANHRYSAHLRLLEENKKIEPEKQYEREFYFMYSLNPSVSIEKTLAEINIATTPWKGADYVKGVKMMVEEDLPTLDFVSDLTTMGYSLDAASKWATFGSKISKAVLVRAISGNIDEVLRKSNTISRGRTLVEAARKSFSAEFLKSRTLIDWIIGKYEDTDDSEKSTFTNNMNHFLANVQRENTEKIEKAKGTRGGKPKETIIYEELNILWKKHMEENYN</sequence>
<comment type="caution">
    <text evidence="1">The sequence shown here is derived from an EMBL/GenBank/DDBJ whole genome shotgun (WGS) entry which is preliminary data.</text>
</comment>